<protein>
    <recommendedName>
        <fullName evidence="3">HAD family hydrolase</fullName>
    </recommendedName>
</protein>
<gene>
    <name evidence="1" type="ORF">D3M78_11955</name>
</gene>
<dbReference type="InterPro" id="IPR036412">
    <property type="entry name" value="HAD-like_sf"/>
</dbReference>
<dbReference type="SUPFAM" id="SSF56784">
    <property type="entry name" value="HAD-like"/>
    <property type="match status" value="1"/>
</dbReference>
<dbReference type="Pfam" id="PF13419">
    <property type="entry name" value="HAD_2"/>
    <property type="match status" value="1"/>
</dbReference>
<evidence type="ECO:0008006" key="3">
    <source>
        <dbReference type="Google" id="ProtNLM"/>
    </source>
</evidence>
<dbReference type="Gene3D" id="3.40.50.1000">
    <property type="entry name" value="HAD superfamily/HAD-like"/>
    <property type="match status" value="1"/>
</dbReference>
<dbReference type="InterPro" id="IPR023198">
    <property type="entry name" value="PGP-like_dom2"/>
</dbReference>
<dbReference type="SFLD" id="SFLDG01129">
    <property type="entry name" value="C1.5:_HAD__Beta-PGM__Phosphata"/>
    <property type="match status" value="1"/>
</dbReference>
<proteinExistence type="predicted"/>
<dbReference type="InterPro" id="IPR052550">
    <property type="entry name" value="Pyrimidine_5'-ntase_YjjG"/>
</dbReference>
<comment type="caution">
    <text evidence="1">The sequence shown here is derived from an EMBL/GenBank/DDBJ whole genome shotgun (WGS) entry which is preliminary data.</text>
</comment>
<sequence length="200" mass="23947">MIKKILIDLDQTILNHDRGIKHALDFLYLTCKNNYKYQCVMQRYHHCNHELWSMYEKGIIDVSTLIEIRNRFILREFDISRYELYRFNSIYTSECSIFPVWLKIFPYLKRKNIEIYVFSNGLKKIQLKKIKSARITNVFSGFFFGERAPLNKPNMEFLEEIYSCFYNIKKSEILVIGDSLVNDISPAKRYGFNTLIFSNN</sequence>
<dbReference type="NCBIfam" id="TIGR01549">
    <property type="entry name" value="HAD-SF-IA-v1"/>
    <property type="match status" value="1"/>
</dbReference>
<dbReference type="InterPro" id="IPR023214">
    <property type="entry name" value="HAD_sf"/>
</dbReference>
<organism evidence="1 2">
    <name type="scientific">Rodentibacter pneumotropicus</name>
    <dbReference type="NCBI Taxonomy" id="758"/>
    <lineage>
        <taxon>Bacteria</taxon>
        <taxon>Pseudomonadati</taxon>
        <taxon>Pseudomonadota</taxon>
        <taxon>Gammaproteobacteria</taxon>
        <taxon>Pasteurellales</taxon>
        <taxon>Pasteurellaceae</taxon>
        <taxon>Rodentibacter</taxon>
    </lineage>
</organism>
<accession>A0A4S2PP97</accession>
<dbReference type="PANTHER" id="PTHR47478">
    <property type="match status" value="1"/>
</dbReference>
<dbReference type="RefSeq" id="WP_136124249.1">
    <property type="nucleotide sequence ID" value="NZ_QXNI01000102.1"/>
</dbReference>
<evidence type="ECO:0000313" key="1">
    <source>
        <dbReference type="EMBL" id="THA05369.1"/>
    </source>
</evidence>
<dbReference type="InterPro" id="IPR006439">
    <property type="entry name" value="HAD-SF_hydro_IA"/>
</dbReference>
<dbReference type="EMBL" id="QXNI01000102">
    <property type="protein sequence ID" value="THA05369.1"/>
    <property type="molecule type" value="Genomic_DNA"/>
</dbReference>
<dbReference type="PANTHER" id="PTHR47478:SF1">
    <property type="entry name" value="PYRIMIDINE 5'-NUCLEOTIDASE YJJG"/>
    <property type="match status" value="1"/>
</dbReference>
<dbReference type="SFLD" id="SFLDS00003">
    <property type="entry name" value="Haloacid_Dehalogenase"/>
    <property type="match status" value="1"/>
</dbReference>
<dbReference type="Proteomes" id="UP000306758">
    <property type="component" value="Unassembled WGS sequence"/>
</dbReference>
<dbReference type="Gene3D" id="1.10.150.240">
    <property type="entry name" value="Putative phosphatase, domain 2"/>
    <property type="match status" value="1"/>
</dbReference>
<evidence type="ECO:0000313" key="2">
    <source>
        <dbReference type="Proteomes" id="UP000306758"/>
    </source>
</evidence>
<reference evidence="1 2" key="1">
    <citation type="journal article" date="2019" name="Vet. Microbiol.">
        <title>Development of multi locus sequence typing (MLST) of Rodentibacter pneumotropicus.</title>
        <authorList>
            <person name="Adhikary S."/>
            <person name="Bisgaard M."/>
            <person name="Boot R."/>
            <person name="Benga L."/>
            <person name="Nicklas W."/>
            <person name="Christensen H."/>
        </authorList>
    </citation>
    <scope>NUCLEOTIDE SEQUENCE [LARGE SCALE GENOMIC DNA]</scope>
    <source>
        <strain evidence="1 2">Ac84</strain>
    </source>
</reference>
<name>A0A4S2PP97_9PAST</name>
<dbReference type="CDD" id="cd01427">
    <property type="entry name" value="HAD_like"/>
    <property type="match status" value="1"/>
</dbReference>
<dbReference type="AlphaFoldDB" id="A0A4S2PP97"/>
<dbReference type="InterPro" id="IPR041492">
    <property type="entry name" value="HAD_2"/>
</dbReference>